<sequence>MFNRIDDLISLNAFSTRSFYDHIEKENKDTIDTVNQLDHDLKSEYMLSEGDKRYVTALFQQLIEASRKGNMISPIHLNSEAYKVSEVYLLNSRKPSYYDKKTK</sequence>
<name>A0ABS7UW16_9BACI</name>
<dbReference type="Proteomes" id="UP001165287">
    <property type="component" value="Unassembled WGS sequence"/>
</dbReference>
<protein>
    <recommendedName>
        <fullName evidence="2">LXG domain-containing protein</fullName>
    </recommendedName>
</protein>
<evidence type="ECO:0000313" key="4">
    <source>
        <dbReference type="Proteomes" id="UP001165287"/>
    </source>
</evidence>
<comment type="similarity">
    <text evidence="1">In the N-terminal section; belongs to the LXG family.</text>
</comment>
<dbReference type="Pfam" id="PF04740">
    <property type="entry name" value="LXG"/>
    <property type="match status" value="1"/>
</dbReference>
<accession>A0ABS7UW16</accession>
<comment type="caution">
    <text evidence="3">The sequence shown here is derived from an EMBL/GenBank/DDBJ whole genome shotgun (WGS) entry which is preliminary data.</text>
</comment>
<feature type="domain" description="LXG" evidence="2">
    <location>
        <begin position="3"/>
        <end position="74"/>
    </location>
</feature>
<dbReference type="InterPro" id="IPR006829">
    <property type="entry name" value="LXG_dom"/>
</dbReference>
<evidence type="ECO:0000256" key="1">
    <source>
        <dbReference type="ARBA" id="ARBA00034117"/>
    </source>
</evidence>
<reference evidence="3" key="1">
    <citation type="submission" date="2024-05" db="EMBL/GenBank/DDBJ databases">
        <title>Metabacillus sp. nov., isolated from the rhizosphere soil of tomato plants.</title>
        <authorList>
            <person name="Ma R."/>
        </authorList>
    </citation>
    <scope>NUCLEOTIDE SEQUENCE</scope>
    <source>
        <strain evidence="3">DBTR6</strain>
    </source>
</reference>
<gene>
    <name evidence="3" type="ORF">K9V48_20210</name>
</gene>
<organism evidence="3 4">
    <name type="scientific">Metabacillus rhizolycopersici</name>
    <dbReference type="NCBI Taxonomy" id="2875709"/>
    <lineage>
        <taxon>Bacteria</taxon>
        <taxon>Bacillati</taxon>
        <taxon>Bacillota</taxon>
        <taxon>Bacilli</taxon>
        <taxon>Bacillales</taxon>
        <taxon>Bacillaceae</taxon>
        <taxon>Metabacillus</taxon>
    </lineage>
</organism>
<evidence type="ECO:0000259" key="2">
    <source>
        <dbReference type="Pfam" id="PF04740"/>
    </source>
</evidence>
<keyword evidence="4" id="KW-1185">Reference proteome</keyword>
<dbReference type="EMBL" id="JAIQUM010000058">
    <property type="protein sequence ID" value="MBZ5752505.1"/>
    <property type="molecule type" value="Genomic_DNA"/>
</dbReference>
<evidence type="ECO:0000313" key="3">
    <source>
        <dbReference type="EMBL" id="MBZ5752505.1"/>
    </source>
</evidence>
<proteinExistence type="inferred from homology"/>